<accession>D7MHJ2</accession>
<proteinExistence type="predicted"/>
<dbReference type="Gramene" id="scaffold_703339.1">
    <property type="protein sequence ID" value="scaffold_703339.1"/>
    <property type="gene ID" value="scaffold_703339.1"/>
</dbReference>
<reference evidence="2" key="1">
    <citation type="journal article" date="2011" name="Nat. Genet.">
        <title>The Arabidopsis lyrata genome sequence and the basis of rapid genome size change.</title>
        <authorList>
            <person name="Hu T.T."/>
            <person name="Pattyn P."/>
            <person name="Bakker E.G."/>
            <person name="Cao J."/>
            <person name="Cheng J.-F."/>
            <person name="Clark R.M."/>
            <person name="Fahlgren N."/>
            <person name="Fawcett J.A."/>
            <person name="Grimwood J."/>
            <person name="Gundlach H."/>
            <person name="Haberer G."/>
            <person name="Hollister J.D."/>
            <person name="Ossowski S."/>
            <person name="Ottilar R.P."/>
            <person name="Salamov A.A."/>
            <person name="Schneeberger K."/>
            <person name="Spannagl M."/>
            <person name="Wang X."/>
            <person name="Yang L."/>
            <person name="Nasrallah M.E."/>
            <person name="Bergelson J."/>
            <person name="Carrington J.C."/>
            <person name="Gaut B.S."/>
            <person name="Schmutz J."/>
            <person name="Mayer K.F.X."/>
            <person name="Van de Peer Y."/>
            <person name="Grigoriev I.V."/>
            <person name="Nordborg M."/>
            <person name="Weigel D."/>
            <person name="Guo Y.-L."/>
        </authorList>
    </citation>
    <scope>NUCLEOTIDE SEQUENCE [LARGE SCALE GENOMIC DNA]</scope>
    <source>
        <strain evidence="2">cv. MN47</strain>
    </source>
</reference>
<sequence length="447" mass="50903">MLSVLHFRRCSNLRNEVCHHCSSRSDASTQLTISLCRSHHRHITVLPLYLFQTWKRIGSSFLLSMLGESELGGAHVCFPWLSFSSSGGFSLLKSRSETFSFFLHSFGFLRMSPTSTKQSHHRWPCCFRRVVQLSILTYVKKSRRLKSPMISITLSEVPGRSEQLKRLHPLSLLPDLNSTMNYSVLEIFCSSIFTTIYVYVRTSITFDLEINRFSSTSTRLLVTRLNCSFPAAGISFAGAETFLDVLTAVVPICPYCAPICVTLIHSWALLIFSNVFASLCTKPNIRRLQAPSPPLRLEACWASDAESASWASVAESSWWAYVARYVSWDYGNHFLFSKPNFMSLIGLPSSFKESLFQQSSFRECLPIQLFCVLCIILLELWCTSISSYYERSLTHKCQNNNWISPNMKIFRNSVFLSCNEEYLFSTLKIARFNISTVGFQFPSGTNI</sequence>
<dbReference type="Proteomes" id="UP000008694">
    <property type="component" value="Unassembled WGS sequence"/>
</dbReference>
<evidence type="ECO:0000313" key="2">
    <source>
        <dbReference type="Proteomes" id="UP000008694"/>
    </source>
</evidence>
<dbReference type="AlphaFoldDB" id="D7MHJ2"/>
<dbReference type="EMBL" id="GL348719">
    <property type="protein sequence ID" value="EFH44639.1"/>
    <property type="molecule type" value="Genomic_DNA"/>
</dbReference>
<dbReference type="HOGENOM" id="CLU_651085_0_0_1"/>
<protein>
    <submittedName>
        <fullName evidence="1">Predicted protein</fullName>
    </submittedName>
</protein>
<gene>
    <name evidence="1" type="ORF">ARALYDRAFT_915597</name>
</gene>
<organism evidence="2">
    <name type="scientific">Arabidopsis lyrata subsp. lyrata</name>
    <name type="common">Lyre-leaved rock-cress</name>
    <dbReference type="NCBI Taxonomy" id="81972"/>
    <lineage>
        <taxon>Eukaryota</taxon>
        <taxon>Viridiplantae</taxon>
        <taxon>Streptophyta</taxon>
        <taxon>Embryophyta</taxon>
        <taxon>Tracheophyta</taxon>
        <taxon>Spermatophyta</taxon>
        <taxon>Magnoliopsida</taxon>
        <taxon>eudicotyledons</taxon>
        <taxon>Gunneridae</taxon>
        <taxon>Pentapetalae</taxon>
        <taxon>rosids</taxon>
        <taxon>malvids</taxon>
        <taxon>Brassicales</taxon>
        <taxon>Brassicaceae</taxon>
        <taxon>Camelineae</taxon>
        <taxon>Arabidopsis</taxon>
    </lineage>
</organism>
<keyword evidence="2" id="KW-1185">Reference proteome</keyword>
<name>D7MHJ2_ARALL</name>
<evidence type="ECO:0000313" key="1">
    <source>
        <dbReference type="EMBL" id="EFH44639.1"/>
    </source>
</evidence>